<accession>A0A369JZ71</accession>
<evidence type="ECO:0000256" key="1">
    <source>
        <dbReference type="SAM" id="SignalP"/>
    </source>
</evidence>
<keyword evidence="3" id="KW-1185">Reference proteome</keyword>
<dbReference type="EMBL" id="LUEZ02000040">
    <property type="protein sequence ID" value="RDB25655.1"/>
    <property type="molecule type" value="Genomic_DNA"/>
</dbReference>
<reference evidence="2" key="1">
    <citation type="submission" date="2018-04" db="EMBL/GenBank/DDBJ databases">
        <title>Whole genome sequencing of Hypsizygus marmoreus.</title>
        <authorList>
            <person name="Choi I.-G."/>
            <person name="Min B."/>
            <person name="Kim J.-G."/>
            <person name="Kim S."/>
            <person name="Oh Y.-L."/>
            <person name="Kong W.-S."/>
            <person name="Park H."/>
            <person name="Jeong J."/>
            <person name="Song E.-S."/>
        </authorList>
    </citation>
    <scope>NUCLEOTIDE SEQUENCE [LARGE SCALE GENOMIC DNA]</scope>
    <source>
        <strain evidence="2">51987-8</strain>
    </source>
</reference>
<sequence>MVQKNVALAAAAAFVIGISSVSAAPVAGYDNELYGRAFEEELYARADKIIKAAAQLAKHVAKDQAHSTLVDAATDKAKSATENKQPISPVAAAAVKQMTSPFNPAAVNAVVFPPKKGQSSGQKKTRDLYDDDLSTRDLDEELYARADKIIKAAAQLAKHVAKDQAHSTLVDAATDKAKSATENKQPISPVAAAAVKQMTKPFNPAAVNAVVFPPKKGQSSGQKKTRGLSGLYDEDLFTRDFEELHARADKIIKAAAQLAKHVAKDQAHSTLVDAATDKAKSATENKQPISPVAAAAVKQMTKPFNPAAVNAVVFPPKKGQSSGQKKTRDLSFEEFLEARWFGLEDLD</sequence>
<evidence type="ECO:0000313" key="3">
    <source>
        <dbReference type="Proteomes" id="UP000076154"/>
    </source>
</evidence>
<feature type="signal peptide" evidence="1">
    <location>
        <begin position="1"/>
        <end position="23"/>
    </location>
</feature>
<proteinExistence type="predicted"/>
<protein>
    <submittedName>
        <fullName evidence="2">Uncharacterized protein</fullName>
    </submittedName>
</protein>
<feature type="chain" id="PRO_5016852688" evidence="1">
    <location>
        <begin position="24"/>
        <end position="347"/>
    </location>
</feature>
<gene>
    <name evidence="2" type="ORF">Hypma_006534</name>
</gene>
<organism evidence="2 3">
    <name type="scientific">Hypsizygus marmoreus</name>
    <name type="common">White beech mushroom</name>
    <name type="synonym">Agaricus marmoreus</name>
    <dbReference type="NCBI Taxonomy" id="39966"/>
    <lineage>
        <taxon>Eukaryota</taxon>
        <taxon>Fungi</taxon>
        <taxon>Dikarya</taxon>
        <taxon>Basidiomycota</taxon>
        <taxon>Agaricomycotina</taxon>
        <taxon>Agaricomycetes</taxon>
        <taxon>Agaricomycetidae</taxon>
        <taxon>Agaricales</taxon>
        <taxon>Tricholomatineae</taxon>
        <taxon>Lyophyllaceae</taxon>
        <taxon>Hypsizygus</taxon>
    </lineage>
</organism>
<dbReference type="Proteomes" id="UP000076154">
    <property type="component" value="Unassembled WGS sequence"/>
</dbReference>
<dbReference type="InParanoid" id="A0A369JZ71"/>
<keyword evidence="1" id="KW-0732">Signal</keyword>
<dbReference type="AlphaFoldDB" id="A0A369JZ71"/>
<name>A0A369JZ71_HYPMA</name>
<dbReference type="OrthoDB" id="3127958at2759"/>
<comment type="caution">
    <text evidence="2">The sequence shown here is derived from an EMBL/GenBank/DDBJ whole genome shotgun (WGS) entry which is preliminary data.</text>
</comment>
<evidence type="ECO:0000313" key="2">
    <source>
        <dbReference type="EMBL" id="RDB25655.1"/>
    </source>
</evidence>